<evidence type="ECO:0000313" key="2">
    <source>
        <dbReference type="Proteomes" id="UP000466794"/>
    </source>
</evidence>
<dbReference type="RefSeq" id="WP_157392249.1">
    <property type="nucleotide sequence ID" value="NZ_WRPP01000010.1"/>
</dbReference>
<reference evidence="1 2" key="1">
    <citation type="submission" date="2019-12" db="EMBL/GenBank/DDBJ databases">
        <title>Nocardia sp. nov. ET3-3 isolated from soil.</title>
        <authorList>
            <person name="Kanchanasin P."/>
            <person name="Tanasupawat S."/>
            <person name="Yuki M."/>
            <person name="Kudo T."/>
        </authorList>
    </citation>
    <scope>NUCLEOTIDE SEQUENCE [LARGE SCALE GENOMIC DNA]</scope>
    <source>
        <strain evidence="1 2">ET3-3</strain>
    </source>
</reference>
<accession>A0A7K1V958</accession>
<proteinExistence type="predicted"/>
<organism evidence="1 2">
    <name type="scientific">Nocardia terrae</name>
    <dbReference type="NCBI Taxonomy" id="2675851"/>
    <lineage>
        <taxon>Bacteria</taxon>
        <taxon>Bacillati</taxon>
        <taxon>Actinomycetota</taxon>
        <taxon>Actinomycetes</taxon>
        <taxon>Mycobacteriales</taxon>
        <taxon>Nocardiaceae</taxon>
        <taxon>Nocardia</taxon>
    </lineage>
</organism>
<protein>
    <submittedName>
        <fullName evidence="1">Uncharacterized protein</fullName>
    </submittedName>
</protein>
<sequence>MGSEVVTGLVGVAGALVGGAASFAGTWVNLRSQHRQAVKARREAVQDRRYAAHLEFVKGVDRFCEAARDARSVLDRGMFASAQELEDAQVEYTKAWTELRELKGAAELAGPPPLSTAVRQVGAAIRDYSSRIDSWYCAALEGLSMPDAELVERAESTFGELCRTDRETVDRVRERYVVQAQAIFSK</sequence>
<evidence type="ECO:0000313" key="1">
    <source>
        <dbReference type="EMBL" id="MVU82648.1"/>
    </source>
</evidence>
<dbReference type="Proteomes" id="UP000466794">
    <property type="component" value="Unassembled WGS sequence"/>
</dbReference>
<comment type="caution">
    <text evidence="1">The sequence shown here is derived from an EMBL/GenBank/DDBJ whole genome shotgun (WGS) entry which is preliminary data.</text>
</comment>
<gene>
    <name evidence="1" type="ORF">GPX89_36125</name>
</gene>
<dbReference type="EMBL" id="WRPP01000010">
    <property type="protein sequence ID" value="MVU82648.1"/>
    <property type="molecule type" value="Genomic_DNA"/>
</dbReference>
<name>A0A7K1V958_9NOCA</name>
<keyword evidence="2" id="KW-1185">Reference proteome</keyword>
<dbReference type="AlphaFoldDB" id="A0A7K1V958"/>